<feature type="transmembrane region" description="Helical" evidence="7">
    <location>
        <begin position="112"/>
        <end position="134"/>
    </location>
</feature>
<accession>A0ABV9W897</accession>
<dbReference type="Proteomes" id="UP001595912">
    <property type="component" value="Unassembled WGS sequence"/>
</dbReference>
<feature type="transmembrane region" description="Helical" evidence="7">
    <location>
        <begin position="57"/>
        <end position="75"/>
    </location>
</feature>
<evidence type="ECO:0000313" key="9">
    <source>
        <dbReference type="EMBL" id="MFC5003803.1"/>
    </source>
</evidence>
<keyword evidence="3 7" id="KW-0812">Transmembrane</keyword>
<evidence type="ECO:0000256" key="3">
    <source>
        <dbReference type="ARBA" id="ARBA00022692"/>
    </source>
</evidence>
<evidence type="ECO:0000256" key="7">
    <source>
        <dbReference type="SAM" id="Phobius"/>
    </source>
</evidence>
<feature type="transmembrane region" description="Helical" evidence="7">
    <location>
        <begin position="87"/>
        <end position="106"/>
    </location>
</feature>
<keyword evidence="4 7" id="KW-1133">Transmembrane helix</keyword>
<dbReference type="EMBL" id="JBHSIU010000054">
    <property type="protein sequence ID" value="MFC5003803.1"/>
    <property type="molecule type" value="Genomic_DNA"/>
</dbReference>
<evidence type="ECO:0000256" key="2">
    <source>
        <dbReference type="ARBA" id="ARBA00008432"/>
    </source>
</evidence>
<feature type="transmembrane region" description="Helical" evidence="7">
    <location>
        <begin position="146"/>
        <end position="167"/>
    </location>
</feature>
<keyword evidence="5" id="KW-0534">Nitrate assimilation</keyword>
<keyword evidence="10" id="KW-1185">Reference proteome</keyword>
<feature type="transmembrane region" description="Helical" evidence="7">
    <location>
        <begin position="222"/>
        <end position="240"/>
    </location>
</feature>
<dbReference type="InterPro" id="IPR020846">
    <property type="entry name" value="MFS_dom"/>
</dbReference>
<feature type="domain" description="Major facilitator superfamily (MFS) profile" evidence="8">
    <location>
        <begin position="22"/>
        <end position="394"/>
    </location>
</feature>
<feature type="transmembrane region" description="Helical" evidence="7">
    <location>
        <begin position="252"/>
        <end position="277"/>
    </location>
</feature>
<name>A0ABV9W897_9ACTN</name>
<dbReference type="InterPro" id="IPR011701">
    <property type="entry name" value="MFS"/>
</dbReference>
<dbReference type="PROSITE" id="PS50850">
    <property type="entry name" value="MFS"/>
    <property type="match status" value="1"/>
</dbReference>
<evidence type="ECO:0000256" key="6">
    <source>
        <dbReference type="ARBA" id="ARBA00023136"/>
    </source>
</evidence>
<dbReference type="Pfam" id="PF07690">
    <property type="entry name" value="MFS_1"/>
    <property type="match status" value="1"/>
</dbReference>
<proteinExistence type="inferred from homology"/>
<feature type="transmembrane region" description="Helical" evidence="7">
    <location>
        <begin position="344"/>
        <end position="366"/>
    </location>
</feature>
<organism evidence="9 10">
    <name type="scientific">Dactylosporangium cerinum</name>
    <dbReference type="NCBI Taxonomy" id="1434730"/>
    <lineage>
        <taxon>Bacteria</taxon>
        <taxon>Bacillati</taxon>
        <taxon>Actinomycetota</taxon>
        <taxon>Actinomycetes</taxon>
        <taxon>Micromonosporales</taxon>
        <taxon>Micromonosporaceae</taxon>
        <taxon>Dactylosporangium</taxon>
    </lineage>
</organism>
<feature type="transmembrane region" description="Helical" evidence="7">
    <location>
        <begin position="372"/>
        <end position="391"/>
    </location>
</feature>
<comment type="caution">
    <text evidence="9">The sequence shown here is derived from an EMBL/GenBank/DDBJ whole genome shotgun (WGS) entry which is preliminary data.</text>
</comment>
<evidence type="ECO:0000256" key="1">
    <source>
        <dbReference type="ARBA" id="ARBA00004651"/>
    </source>
</evidence>
<evidence type="ECO:0000256" key="5">
    <source>
        <dbReference type="ARBA" id="ARBA00023063"/>
    </source>
</evidence>
<keyword evidence="6 7" id="KW-0472">Membrane</keyword>
<gene>
    <name evidence="9" type="ORF">ACFPIJ_39020</name>
</gene>
<feature type="transmembrane region" description="Helical" evidence="7">
    <location>
        <begin position="20"/>
        <end position="37"/>
    </location>
</feature>
<reference evidence="10" key="1">
    <citation type="journal article" date="2019" name="Int. J. Syst. Evol. Microbiol.">
        <title>The Global Catalogue of Microorganisms (GCM) 10K type strain sequencing project: providing services to taxonomists for standard genome sequencing and annotation.</title>
        <authorList>
            <consortium name="The Broad Institute Genomics Platform"/>
            <consortium name="The Broad Institute Genome Sequencing Center for Infectious Disease"/>
            <person name="Wu L."/>
            <person name="Ma J."/>
        </authorList>
    </citation>
    <scope>NUCLEOTIDE SEQUENCE [LARGE SCALE GENOMIC DNA]</scope>
    <source>
        <strain evidence="10">CGMCC 4.7152</strain>
    </source>
</reference>
<feature type="transmembrane region" description="Helical" evidence="7">
    <location>
        <begin position="308"/>
        <end position="332"/>
    </location>
</feature>
<dbReference type="InterPro" id="IPR044772">
    <property type="entry name" value="NO3_transporter"/>
</dbReference>
<evidence type="ECO:0000313" key="10">
    <source>
        <dbReference type="Proteomes" id="UP001595912"/>
    </source>
</evidence>
<protein>
    <submittedName>
        <fullName evidence="9">MFS transporter</fullName>
    </submittedName>
</protein>
<dbReference type="SUPFAM" id="SSF103473">
    <property type="entry name" value="MFS general substrate transporter"/>
    <property type="match status" value="1"/>
</dbReference>
<dbReference type="Gene3D" id="1.20.1250.20">
    <property type="entry name" value="MFS general substrate transporter like domains"/>
    <property type="match status" value="2"/>
</dbReference>
<dbReference type="RefSeq" id="WP_380123092.1">
    <property type="nucleotide sequence ID" value="NZ_JBHSIU010000054.1"/>
</dbReference>
<evidence type="ECO:0000259" key="8">
    <source>
        <dbReference type="PROSITE" id="PS50850"/>
    </source>
</evidence>
<comment type="subcellular location">
    <subcellularLocation>
        <location evidence="1">Cell membrane</location>
        <topology evidence="1">Multi-pass membrane protein</topology>
    </subcellularLocation>
</comment>
<dbReference type="PANTHER" id="PTHR23515">
    <property type="entry name" value="HIGH-AFFINITY NITRATE TRANSPORTER 2.3"/>
    <property type="match status" value="1"/>
</dbReference>
<comment type="similarity">
    <text evidence="2">Belongs to the major facilitator superfamily. Nitrate/nitrite porter (TC 2.A.1.8) family.</text>
</comment>
<sequence>MLMRRAEPAGGNKPPGARAAWTLAVAAAGYVLHYWTWMLVGPIGPQLAHRYGLDEGTWALLGVVPIVVGVLVRVPAGVLTDRLGARVVLPAVSFAAALAVLALAAVDGLPALVAVACAIGVAGAAIPAGAAAVVRAVPPGRRGTALSVFAAGMCLAAAAGVAARALLRIEREPGLLVLAGVLLGYGLLAAAVVRDGPGPKRQPAAAWSAVTALLRRPVTRHLAVWYGVSCGGLVAVDLYLPAYLHRTYGIDWVPAMLAAAAGMGVGAAAGAFGGWLCRHRAPTAVIGTCFTTLAALLLVLAFDPPLVWVAAPALAGVAVALGTALGSVLALIGRTAPPAQAGTITGVIGAIGSAVGLFPTLLLTAVRYGDGSYATGLILLASAAIVGAGSLRARRGWIGAAVAFPAPTVVASQSATTVVSLAAPQIRAYLGDITAVLAALATRHELAVVYADPAPSGRAGIGLPLVAGLRQHLPKHTILSMVAETPPHPHETAAIAAMIDAGTIPVILVAGADPTPTAMLLAAAVGADQVLHLTHDRIEGVIPVQRVPEAGYAAIDAPR</sequence>
<evidence type="ECO:0000256" key="4">
    <source>
        <dbReference type="ARBA" id="ARBA00022989"/>
    </source>
</evidence>
<feature type="transmembrane region" description="Helical" evidence="7">
    <location>
        <begin position="173"/>
        <end position="193"/>
    </location>
</feature>
<dbReference type="InterPro" id="IPR036259">
    <property type="entry name" value="MFS_trans_sf"/>
</dbReference>
<feature type="transmembrane region" description="Helical" evidence="7">
    <location>
        <begin position="284"/>
        <end position="302"/>
    </location>
</feature>